<keyword evidence="1" id="KW-0813">Transport</keyword>
<evidence type="ECO:0000259" key="6">
    <source>
        <dbReference type="PROSITE" id="PS50893"/>
    </source>
</evidence>
<dbReference type="Pfam" id="PF00005">
    <property type="entry name" value="ABC_tran"/>
    <property type="match status" value="1"/>
</dbReference>
<dbReference type="PROSITE" id="PS00211">
    <property type="entry name" value="ABC_TRANSPORTER_1"/>
    <property type="match status" value="1"/>
</dbReference>
<dbReference type="GO" id="GO:0005524">
    <property type="term" value="F:ATP binding"/>
    <property type="evidence" value="ECO:0007669"/>
    <property type="project" value="UniProtKB-KW"/>
</dbReference>
<dbReference type="AlphaFoldDB" id="A0AA96G966"/>
<dbReference type="Gene3D" id="3.40.50.300">
    <property type="entry name" value="P-loop containing nucleotide triphosphate hydrolases"/>
    <property type="match status" value="1"/>
</dbReference>
<keyword evidence="4" id="KW-1278">Translocase</keyword>
<keyword evidence="3 7" id="KW-0067">ATP-binding</keyword>
<feature type="domain" description="ABC transporter" evidence="6">
    <location>
        <begin position="13"/>
        <end position="258"/>
    </location>
</feature>
<dbReference type="InterPro" id="IPR003593">
    <property type="entry name" value="AAA+_ATPase"/>
</dbReference>
<proteinExistence type="predicted"/>
<dbReference type="InterPro" id="IPR027417">
    <property type="entry name" value="P-loop_NTPase"/>
</dbReference>
<dbReference type="SMART" id="SM00382">
    <property type="entry name" value="AAA"/>
    <property type="match status" value="1"/>
</dbReference>
<comment type="function">
    <text evidence="5">Part of the ABC transporter complex HmuTUV involved in hemin import. Responsible for energy coupling to the transport system.</text>
</comment>
<dbReference type="InterPro" id="IPR017871">
    <property type="entry name" value="ABC_transporter-like_CS"/>
</dbReference>
<dbReference type="Proteomes" id="UP001302719">
    <property type="component" value="Chromosome"/>
</dbReference>
<evidence type="ECO:0000256" key="3">
    <source>
        <dbReference type="ARBA" id="ARBA00022840"/>
    </source>
</evidence>
<dbReference type="PROSITE" id="PS50893">
    <property type="entry name" value="ABC_TRANSPORTER_2"/>
    <property type="match status" value="1"/>
</dbReference>
<evidence type="ECO:0000256" key="5">
    <source>
        <dbReference type="ARBA" id="ARBA00037066"/>
    </source>
</evidence>
<keyword evidence="8" id="KW-1185">Reference proteome</keyword>
<dbReference type="RefSeq" id="WP_312640417.1">
    <property type="nucleotide sequence ID" value="NZ_CP116967.1"/>
</dbReference>
<dbReference type="PANTHER" id="PTHR42794">
    <property type="entry name" value="HEMIN IMPORT ATP-BINDING PROTEIN HMUV"/>
    <property type="match status" value="1"/>
</dbReference>
<keyword evidence="2" id="KW-0547">Nucleotide-binding</keyword>
<evidence type="ECO:0000256" key="2">
    <source>
        <dbReference type="ARBA" id="ARBA00022741"/>
    </source>
</evidence>
<dbReference type="InterPro" id="IPR003439">
    <property type="entry name" value="ABC_transporter-like_ATP-bd"/>
</dbReference>
<dbReference type="PANTHER" id="PTHR42794:SF1">
    <property type="entry name" value="HEMIN IMPORT ATP-BINDING PROTEIN HMUV"/>
    <property type="match status" value="1"/>
</dbReference>
<organism evidence="7 8">
    <name type="scientific">Candidatus Nitrospira allomarina</name>
    <dbReference type="NCBI Taxonomy" id="3020900"/>
    <lineage>
        <taxon>Bacteria</taxon>
        <taxon>Pseudomonadati</taxon>
        <taxon>Nitrospirota</taxon>
        <taxon>Nitrospiria</taxon>
        <taxon>Nitrospirales</taxon>
        <taxon>Nitrospiraceae</taxon>
        <taxon>Nitrospira</taxon>
    </lineage>
</organism>
<evidence type="ECO:0000256" key="1">
    <source>
        <dbReference type="ARBA" id="ARBA00022448"/>
    </source>
</evidence>
<reference evidence="7 8" key="1">
    <citation type="submission" date="2023-01" db="EMBL/GenBank/DDBJ databases">
        <title>Cultivation and genomic characterization of new, ubiquitous marine nitrite-oxidizing bacteria from the Nitrospirales.</title>
        <authorList>
            <person name="Mueller A.J."/>
            <person name="Daebeler A."/>
            <person name="Herbold C.W."/>
            <person name="Kirkegaard R.H."/>
            <person name="Daims H."/>
        </authorList>
    </citation>
    <scope>NUCLEOTIDE SEQUENCE [LARGE SCALE GENOMIC DNA]</scope>
    <source>
        <strain evidence="7 8">VA</strain>
    </source>
</reference>
<evidence type="ECO:0000256" key="4">
    <source>
        <dbReference type="ARBA" id="ARBA00022967"/>
    </source>
</evidence>
<dbReference type="SUPFAM" id="SSF52540">
    <property type="entry name" value="P-loop containing nucleoside triphosphate hydrolases"/>
    <property type="match status" value="1"/>
</dbReference>
<dbReference type="EMBL" id="CP116967">
    <property type="protein sequence ID" value="WNM56722.1"/>
    <property type="molecule type" value="Genomic_DNA"/>
</dbReference>
<protein>
    <submittedName>
        <fullName evidence="7">ABC transporter ATP-binding protein</fullName>
    </submittedName>
</protein>
<sequence length="276" mass="30554">MMDSGNVLPGPAYALRDVTFGYGTRFRDHSEPVLKAVTCSIDSGKILGILGPNGSGKSTLLKLLAKVFHPRSGTIELFGNPISVLSQAEVARQVALVPQETMQIFPFTIAEMVLMGRFPHHRGWGGWHWEDSDDWQIAHQAMEDLDVTHLGSRLVTDVSGGERQRAVIARALTQEPQILLLDEPTAFLDLHHQLDIARILRRLNRERALTVILVSHDLNLASQYCDRLMLLHHGQIVKVGSPLEVLRPDLLESVYGCPVLIDGHPQSGLPRVSLPV</sequence>
<dbReference type="FunFam" id="3.40.50.300:FF:000134">
    <property type="entry name" value="Iron-enterobactin ABC transporter ATP-binding protein"/>
    <property type="match status" value="1"/>
</dbReference>
<evidence type="ECO:0000313" key="8">
    <source>
        <dbReference type="Proteomes" id="UP001302719"/>
    </source>
</evidence>
<dbReference type="KEGG" id="nall:PP769_12110"/>
<dbReference type="GO" id="GO:0016887">
    <property type="term" value="F:ATP hydrolysis activity"/>
    <property type="evidence" value="ECO:0007669"/>
    <property type="project" value="InterPro"/>
</dbReference>
<evidence type="ECO:0000313" key="7">
    <source>
        <dbReference type="EMBL" id="WNM56722.1"/>
    </source>
</evidence>
<name>A0AA96G966_9BACT</name>
<gene>
    <name evidence="7" type="ORF">PP769_12110</name>
</gene>
<dbReference type="CDD" id="cd03214">
    <property type="entry name" value="ABC_Iron-Siderophores_B12_Hemin"/>
    <property type="match status" value="1"/>
</dbReference>
<accession>A0AA96G966</accession>